<evidence type="ECO:0000313" key="1">
    <source>
        <dbReference type="EMBL" id="APY01434.1"/>
    </source>
</evidence>
<dbReference type="EMBL" id="CP019352">
    <property type="protein sequence ID" value="APY01434.1"/>
    <property type="molecule type" value="Genomic_DNA"/>
</dbReference>
<proteinExistence type="predicted"/>
<accession>A0AAC9PY95</accession>
<evidence type="ECO:0000313" key="2">
    <source>
        <dbReference type="Proteomes" id="UP000187506"/>
    </source>
</evidence>
<dbReference type="Proteomes" id="UP000187506">
    <property type="component" value="Chromosome"/>
</dbReference>
<gene>
    <name evidence="1" type="ORF">BWR22_01580</name>
</gene>
<protein>
    <submittedName>
        <fullName evidence="1">Uncharacterized protein</fullName>
    </submittedName>
</protein>
<dbReference type="KEGG" id="lvn:BWR22_01580"/>
<sequence>MLFMAIITAPSIIMVVDDSLDISVFYSLSEEEEETTHLKIVFPKNDNTESLFSDLYNIDELDYFFKKYAKPHLSFTSPPPDFI</sequence>
<reference evidence="1 2" key="1">
    <citation type="submission" date="2017-01" db="EMBL/GenBank/DDBJ databases">
        <title>Complete genome of Lacinutrix venerupis DOK2-8 isolated from seawater in Dokdo.</title>
        <authorList>
            <person name="Chi W.-J."/>
            <person name="Kim J.H."/>
        </authorList>
    </citation>
    <scope>NUCLEOTIDE SEQUENCE [LARGE SCALE GENOMIC DNA]</scope>
    <source>
        <strain evidence="1 2">DOK2-8</strain>
    </source>
</reference>
<name>A0AAC9PY95_9FLAO</name>
<organism evidence="1 2">
    <name type="scientific">Lacinutrix venerupis</name>
    <dbReference type="NCBI Taxonomy" id="1486034"/>
    <lineage>
        <taxon>Bacteria</taxon>
        <taxon>Pseudomonadati</taxon>
        <taxon>Bacteroidota</taxon>
        <taxon>Flavobacteriia</taxon>
        <taxon>Flavobacteriales</taxon>
        <taxon>Flavobacteriaceae</taxon>
        <taxon>Lacinutrix</taxon>
    </lineage>
</organism>
<keyword evidence="2" id="KW-1185">Reference proteome</keyword>
<dbReference type="AlphaFoldDB" id="A0AAC9PY95"/>